<keyword evidence="14" id="KW-0278">Fertilization</keyword>
<dbReference type="InterPro" id="IPR054554">
    <property type="entry name" value="ZP1/4_Ig-like"/>
</dbReference>
<dbReference type="Gene3D" id="2.60.40.3210">
    <property type="entry name" value="Zona pellucida, ZP-N domain"/>
    <property type="match status" value="1"/>
</dbReference>
<evidence type="ECO:0000256" key="1">
    <source>
        <dbReference type="ARBA" id="ARBA00004251"/>
    </source>
</evidence>
<dbReference type="GO" id="GO:0005886">
    <property type="term" value="C:plasma membrane"/>
    <property type="evidence" value="ECO:0007669"/>
    <property type="project" value="UniProtKB-SubCell"/>
</dbReference>
<dbReference type="Pfam" id="PF00088">
    <property type="entry name" value="Trefoil"/>
    <property type="match status" value="1"/>
</dbReference>
<feature type="disulfide bond" evidence="20">
    <location>
        <begin position="156"/>
        <end position="171"/>
    </location>
</feature>
<evidence type="ECO:0000256" key="12">
    <source>
        <dbReference type="ARBA" id="ARBA00023170"/>
    </source>
</evidence>
<dbReference type="InterPro" id="IPR017957">
    <property type="entry name" value="P_trefoil_CS"/>
</dbReference>
<dbReference type="CDD" id="cd00111">
    <property type="entry name" value="Trefoil"/>
    <property type="match status" value="1"/>
</dbReference>
<feature type="chain" id="PRO_5019203963" description="Zona pellucida sperm-binding protein 4" evidence="21">
    <location>
        <begin position="27"/>
        <end position="546"/>
    </location>
</feature>
<dbReference type="PROSITE" id="PS00025">
    <property type="entry name" value="P_TREFOIL_1"/>
    <property type="match status" value="1"/>
</dbReference>
<keyword evidence="5" id="KW-0272">Extracellular matrix</keyword>
<evidence type="ECO:0000256" key="13">
    <source>
        <dbReference type="ARBA" id="ARBA00023180"/>
    </source>
</evidence>
<keyword evidence="10" id="KW-0472">Membrane</keyword>
<evidence type="ECO:0000256" key="11">
    <source>
        <dbReference type="ARBA" id="ARBA00023157"/>
    </source>
</evidence>
<evidence type="ECO:0000256" key="5">
    <source>
        <dbReference type="ARBA" id="ARBA00022530"/>
    </source>
</evidence>
<dbReference type="Pfam" id="PF22821">
    <property type="entry name" value="ZP1_ZP4_Ig-like"/>
    <property type="match status" value="1"/>
</dbReference>
<comment type="caution">
    <text evidence="20">Lacks conserved residue(s) required for the propagation of feature annotation.</text>
</comment>
<keyword evidence="3" id="KW-1003">Cell membrane</keyword>
<evidence type="ECO:0000256" key="9">
    <source>
        <dbReference type="ARBA" id="ARBA00022989"/>
    </source>
</evidence>
<dbReference type="InterPro" id="IPR055356">
    <property type="entry name" value="ZP-N"/>
</dbReference>
<comment type="function">
    <text evidence="16">Component of the zona pellucida, an extracellular matrix surrounding oocytes which mediates sperm binding, induction of the acrosome reaction and prevents post-fertilization polyspermy. The zona pellucida is composed of 3 to 4 glycoproteins, ZP1, ZP2, ZP3, and ZP4. ZP4 may act as a sperm receptor.</text>
</comment>
<dbReference type="PROSITE" id="PS51448">
    <property type="entry name" value="P_TREFOIL_2"/>
    <property type="match status" value="1"/>
</dbReference>
<evidence type="ECO:0000256" key="21">
    <source>
        <dbReference type="SAM" id="SignalP"/>
    </source>
</evidence>
<keyword evidence="8 21" id="KW-0732">Signal</keyword>
<keyword evidence="9" id="KW-1133">Transmembrane helix</keyword>
<evidence type="ECO:0000256" key="15">
    <source>
        <dbReference type="ARBA" id="ARBA00024183"/>
    </source>
</evidence>
<dbReference type="SUPFAM" id="SSF57492">
    <property type="entry name" value="Trefoil"/>
    <property type="match status" value="1"/>
</dbReference>
<dbReference type="GO" id="GO:0032190">
    <property type="term" value="F:acrosin binding"/>
    <property type="evidence" value="ECO:0007669"/>
    <property type="project" value="TreeGrafter"/>
</dbReference>
<dbReference type="Gene3D" id="4.10.110.10">
    <property type="entry name" value="Spasmolytic Protein, domain 1"/>
    <property type="match status" value="1"/>
</dbReference>
<evidence type="ECO:0000256" key="18">
    <source>
        <dbReference type="ARBA" id="ARBA00042273"/>
    </source>
</evidence>
<evidence type="ECO:0000256" key="19">
    <source>
        <dbReference type="ARBA" id="ARBA00042573"/>
    </source>
</evidence>
<dbReference type="AlphaFoldDB" id="A0A452ILW3"/>
<keyword evidence="13" id="KW-0325">Glycoprotein</keyword>
<dbReference type="GO" id="GO:0007339">
    <property type="term" value="P:binding of sperm to zona pellucida"/>
    <property type="evidence" value="ECO:0007669"/>
    <property type="project" value="TreeGrafter"/>
</dbReference>
<dbReference type="Pfam" id="PF00100">
    <property type="entry name" value="Zona_pellucida"/>
    <property type="match status" value="1"/>
</dbReference>
<dbReference type="InterPro" id="IPR001507">
    <property type="entry name" value="ZP_dom"/>
</dbReference>
<dbReference type="PANTHER" id="PTHR23343">
    <property type="entry name" value="ZONA PELLUCIDA SPERM-BINDING PROTEIN"/>
    <property type="match status" value="1"/>
</dbReference>
<evidence type="ECO:0000256" key="6">
    <source>
        <dbReference type="ARBA" id="ARBA00022685"/>
    </source>
</evidence>
<dbReference type="Pfam" id="PF23344">
    <property type="entry name" value="ZP-N"/>
    <property type="match status" value="1"/>
</dbReference>
<dbReference type="SMART" id="SM00018">
    <property type="entry name" value="PD"/>
    <property type="match status" value="1"/>
</dbReference>
<reference evidence="24" key="3">
    <citation type="submission" date="2025-09" db="UniProtKB">
        <authorList>
            <consortium name="Ensembl"/>
        </authorList>
    </citation>
    <scope>IDENTIFICATION</scope>
</reference>
<evidence type="ECO:0000259" key="23">
    <source>
        <dbReference type="PROSITE" id="PS51448"/>
    </source>
</evidence>
<evidence type="ECO:0000256" key="20">
    <source>
        <dbReference type="PROSITE-ProRule" id="PRU00779"/>
    </source>
</evidence>
<evidence type="ECO:0000256" key="8">
    <source>
        <dbReference type="ARBA" id="ARBA00022729"/>
    </source>
</evidence>
<keyword evidence="12" id="KW-0675">Receptor</keyword>
<dbReference type="InterPro" id="IPR042235">
    <property type="entry name" value="ZP-C_dom"/>
</dbReference>
<comment type="subcellular location">
    <subcellularLocation>
        <location evidence="1">Cell membrane</location>
        <topology evidence="1">Single-pass type I membrane protein</topology>
    </subcellularLocation>
    <subcellularLocation>
        <location evidence="15">Zona pellucida</location>
    </subcellularLocation>
</comment>
<dbReference type="Ensembl" id="ENSGAGT00000032788.1">
    <property type="protein sequence ID" value="ENSGAGP00000028860.1"/>
    <property type="gene ID" value="ENSGAGG00000020912.1"/>
</dbReference>
<evidence type="ECO:0000256" key="14">
    <source>
        <dbReference type="ARBA" id="ARBA00023279"/>
    </source>
</evidence>
<proteinExistence type="inferred from homology"/>
<dbReference type="PROSITE" id="PS51034">
    <property type="entry name" value="ZP_2"/>
    <property type="match status" value="1"/>
</dbReference>
<accession>A0A452ILW3</accession>
<dbReference type="InterPro" id="IPR000519">
    <property type="entry name" value="P_trefoil_dom"/>
</dbReference>
<reference evidence="25" key="1">
    <citation type="journal article" date="2017" name="PLoS ONE">
        <title>The Agassiz's desert tortoise genome provides a resource for the conservation of a threatened species.</title>
        <authorList>
            <person name="Tollis M."/>
            <person name="DeNardo D.F."/>
            <person name="Cornelius J.A."/>
            <person name="Dolby G.A."/>
            <person name="Edwards T."/>
            <person name="Henen B.T."/>
            <person name="Karl A.E."/>
            <person name="Murphy R.W."/>
            <person name="Kusumi K."/>
        </authorList>
    </citation>
    <scope>NUCLEOTIDE SEQUENCE [LARGE SCALE GENOMIC DNA]</scope>
</reference>
<feature type="signal peptide" evidence="21">
    <location>
        <begin position="1"/>
        <end position="26"/>
    </location>
</feature>
<feature type="domain" description="P-type" evidence="23">
    <location>
        <begin position="144"/>
        <end position="186"/>
    </location>
</feature>
<evidence type="ECO:0000256" key="10">
    <source>
        <dbReference type="ARBA" id="ARBA00023136"/>
    </source>
</evidence>
<keyword evidence="4" id="KW-0964">Secreted</keyword>
<dbReference type="GO" id="GO:0035805">
    <property type="term" value="C:egg coat"/>
    <property type="evidence" value="ECO:0007669"/>
    <property type="project" value="UniProtKB-SubCell"/>
</dbReference>
<evidence type="ECO:0000313" key="24">
    <source>
        <dbReference type="Ensembl" id="ENSGAGP00000028860.1"/>
    </source>
</evidence>
<dbReference type="Proteomes" id="UP000291020">
    <property type="component" value="Unassembled WGS sequence"/>
</dbReference>
<feature type="domain" description="ZP" evidence="22">
    <location>
        <begin position="191"/>
        <end position="464"/>
    </location>
</feature>
<evidence type="ECO:0000256" key="3">
    <source>
        <dbReference type="ARBA" id="ARBA00022475"/>
    </source>
</evidence>
<reference evidence="24" key="2">
    <citation type="submission" date="2025-08" db="UniProtKB">
        <authorList>
            <consortium name="Ensembl"/>
        </authorList>
    </citation>
    <scope>IDENTIFICATION</scope>
</reference>
<dbReference type="FunFam" id="2.60.40.4100:FF:000004">
    <property type="entry name" value="Zona pellucida sperm-binding protein 2"/>
    <property type="match status" value="1"/>
</dbReference>
<dbReference type="InterPro" id="IPR017977">
    <property type="entry name" value="ZP_dom_CS"/>
</dbReference>
<organism evidence="24 25">
    <name type="scientific">Gopherus agassizii</name>
    <name type="common">Agassiz's desert tortoise</name>
    <dbReference type="NCBI Taxonomy" id="38772"/>
    <lineage>
        <taxon>Eukaryota</taxon>
        <taxon>Metazoa</taxon>
        <taxon>Chordata</taxon>
        <taxon>Craniata</taxon>
        <taxon>Vertebrata</taxon>
        <taxon>Euteleostomi</taxon>
        <taxon>Archelosauria</taxon>
        <taxon>Testudinata</taxon>
        <taxon>Testudines</taxon>
        <taxon>Cryptodira</taxon>
        <taxon>Durocryptodira</taxon>
        <taxon>Testudinoidea</taxon>
        <taxon>Testudinidae</taxon>
        <taxon>Gopherus</taxon>
    </lineage>
</organism>
<dbReference type="PROSITE" id="PS00682">
    <property type="entry name" value="ZP_1"/>
    <property type="match status" value="1"/>
</dbReference>
<keyword evidence="7" id="KW-0812">Transmembrane</keyword>
<evidence type="ECO:0000313" key="25">
    <source>
        <dbReference type="Proteomes" id="UP000291020"/>
    </source>
</evidence>
<name>A0A452ILW3_9SAUR</name>
<evidence type="ECO:0000256" key="16">
    <source>
        <dbReference type="ARBA" id="ARBA00037545"/>
    </source>
</evidence>
<dbReference type="InterPro" id="IPR055355">
    <property type="entry name" value="ZP-C"/>
</dbReference>
<dbReference type="PANTHER" id="PTHR23343:SF31">
    <property type="entry name" value="ZONA PELLUCIDA SPERM-BINDING PROTEIN 4"/>
    <property type="match status" value="1"/>
</dbReference>
<keyword evidence="6" id="KW-0165">Cleavage on pair of basic residues</keyword>
<sequence>MAGVGQNGCSLGAVLMCVLYCPLALGTWDSILEDSSVLVCGQKSLQFILPLSKDGRVSHELTVWDTFGRSHTLQNDSTCGVWVSQTPDGSRKVDAAYDGCYIYEWNGNYLMVVGVEGTDADGHRHFREKVLRCHTAQPGKGLVSDVKHPCQDRLSCMPLPITRADCEEQGCCYDLTDGLKPCYYGNTVTAQCTPDGQFSIVVSRDVTLPPLILDSVHLVSGSSAGCVPVVKNNAFVLFQFPLSACGTTFQMEGAMGVYENELVADQDVRTWSLGSITRDSTFRLHVRCTYSASGNFLPLSIQVFTLPPPPAVSQPGPLTLELHIATEQGYGSYYADRDYPVVKVLRDPIYVEIQILQRTDPNLVLVLHQCWTTPSTNPQQQPQWPILVDGCPYTGDNYQTQLVPVGAATGLQFPSHYQRFIIRTFTFVDSASQQTLTGPVYLHCSASVCQPSLLASCTTTCPAAARGRRSTEQHLQDGLSHITSRGPVILLQDRPKKEAAMDRLGKCLSHGVGQVLDPDLNPEAIHKRLGEGQLSGLSTDLLNPGL</sequence>
<evidence type="ECO:0000256" key="4">
    <source>
        <dbReference type="ARBA" id="ARBA00022525"/>
    </source>
</evidence>
<dbReference type="InterPro" id="IPR044913">
    <property type="entry name" value="P_trefoil_dom_sf"/>
</dbReference>
<evidence type="ECO:0000259" key="22">
    <source>
        <dbReference type="PROSITE" id="PS51034"/>
    </source>
</evidence>
<dbReference type="STRING" id="38772.ENSGAGP00000028860"/>
<evidence type="ECO:0000256" key="17">
    <source>
        <dbReference type="ARBA" id="ARBA00040238"/>
    </source>
</evidence>
<dbReference type="InterPro" id="IPR051148">
    <property type="entry name" value="Zona_Pellucida_Domain_gp"/>
</dbReference>
<evidence type="ECO:0000256" key="7">
    <source>
        <dbReference type="ARBA" id="ARBA00022692"/>
    </source>
</evidence>
<protein>
    <recommendedName>
        <fullName evidence="17">Zona pellucida sperm-binding protein 4</fullName>
    </recommendedName>
    <alternativeName>
        <fullName evidence="19">Zona pellucida glycoprotein 4</fullName>
    </alternativeName>
    <alternativeName>
        <fullName evidence="18">Zona pellucida protein B</fullName>
    </alternativeName>
</protein>
<dbReference type="SMART" id="SM00241">
    <property type="entry name" value="ZP"/>
    <property type="match status" value="1"/>
</dbReference>
<comment type="similarity">
    <text evidence="2">Belongs to the ZP domain family. ZPB subfamily.</text>
</comment>
<evidence type="ECO:0000256" key="2">
    <source>
        <dbReference type="ARBA" id="ARBA00010863"/>
    </source>
</evidence>
<dbReference type="Gene3D" id="2.60.40.4100">
    <property type="entry name" value="Zona pellucida, ZP-C domain"/>
    <property type="match status" value="1"/>
</dbReference>
<dbReference type="GO" id="GO:0060468">
    <property type="term" value="P:prevention of polyspermy"/>
    <property type="evidence" value="ECO:0007669"/>
    <property type="project" value="TreeGrafter"/>
</dbReference>
<keyword evidence="11 20" id="KW-1015">Disulfide bond</keyword>
<dbReference type="GO" id="GO:0035804">
    <property type="term" value="F:structural constituent of egg coat"/>
    <property type="evidence" value="ECO:0007669"/>
    <property type="project" value="TreeGrafter"/>
</dbReference>
<keyword evidence="25" id="KW-1185">Reference proteome</keyword>